<comment type="pathway">
    <text evidence="1">Pyrimidine metabolism; UMP biosynthesis via de novo pathway.</text>
</comment>
<dbReference type="GO" id="GO:0006207">
    <property type="term" value="P:'de novo' pyrimidine nucleobase biosynthetic process"/>
    <property type="evidence" value="ECO:0007669"/>
    <property type="project" value="InterPro"/>
</dbReference>
<dbReference type="GO" id="GO:0004590">
    <property type="term" value="F:orotidine-5'-phosphate decarboxylase activity"/>
    <property type="evidence" value="ECO:0007669"/>
    <property type="project" value="InterPro"/>
</dbReference>
<gene>
    <name evidence="5" type="ORF">ANCDUO_15674</name>
</gene>
<keyword evidence="3" id="KW-0456">Lyase</keyword>
<dbReference type="Proteomes" id="UP000054047">
    <property type="component" value="Unassembled WGS sequence"/>
</dbReference>
<dbReference type="GO" id="GO:0004588">
    <property type="term" value="F:orotate phosphoribosyltransferase activity"/>
    <property type="evidence" value="ECO:0007669"/>
    <property type="project" value="TreeGrafter"/>
</dbReference>
<dbReference type="InterPro" id="IPR013785">
    <property type="entry name" value="Aldolase_TIM"/>
</dbReference>
<accession>A0A0C2GB82</accession>
<sequence>VNMDAKTDNAGQQWRDLDEAVTRQQNDIVIVGRGVTASATPIQELTRYREAAWAALTSKS</sequence>
<organism evidence="5 6">
    <name type="scientific">Ancylostoma duodenale</name>
    <dbReference type="NCBI Taxonomy" id="51022"/>
    <lineage>
        <taxon>Eukaryota</taxon>
        <taxon>Metazoa</taxon>
        <taxon>Ecdysozoa</taxon>
        <taxon>Nematoda</taxon>
        <taxon>Chromadorea</taxon>
        <taxon>Rhabditida</taxon>
        <taxon>Rhabditina</taxon>
        <taxon>Rhabditomorpha</taxon>
        <taxon>Strongyloidea</taxon>
        <taxon>Ancylostomatidae</taxon>
        <taxon>Ancylostomatinae</taxon>
        <taxon>Ancylostoma</taxon>
    </lineage>
</organism>
<keyword evidence="2" id="KW-0665">Pyrimidine biosynthesis</keyword>
<dbReference type="InterPro" id="IPR001754">
    <property type="entry name" value="OMPdeCOase_dom"/>
</dbReference>
<dbReference type="Gene3D" id="3.20.20.70">
    <property type="entry name" value="Aldolase class I"/>
    <property type="match status" value="1"/>
</dbReference>
<proteinExistence type="predicted"/>
<protein>
    <recommendedName>
        <fullName evidence="4">Orotidine 5'-phosphate decarboxylase domain-containing protein</fullName>
    </recommendedName>
</protein>
<evidence type="ECO:0000256" key="1">
    <source>
        <dbReference type="ARBA" id="ARBA00004725"/>
    </source>
</evidence>
<evidence type="ECO:0000313" key="6">
    <source>
        <dbReference type="Proteomes" id="UP000054047"/>
    </source>
</evidence>
<dbReference type="AlphaFoldDB" id="A0A0C2GB82"/>
<dbReference type="PANTHER" id="PTHR19278:SF9">
    <property type="entry name" value="URIDINE 5'-MONOPHOSPHATE SYNTHASE"/>
    <property type="match status" value="1"/>
</dbReference>
<keyword evidence="6" id="KW-1185">Reference proteome</keyword>
<evidence type="ECO:0000256" key="3">
    <source>
        <dbReference type="ARBA" id="ARBA00023239"/>
    </source>
</evidence>
<dbReference type="PANTHER" id="PTHR19278">
    <property type="entry name" value="OROTATE PHOSPHORIBOSYLTRANSFERASE"/>
    <property type="match status" value="1"/>
</dbReference>
<evidence type="ECO:0000256" key="2">
    <source>
        <dbReference type="ARBA" id="ARBA00022975"/>
    </source>
</evidence>
<evidence type="ECO:0000313" key="5">
    <source>
        <dbReference type="EMBL" id="KIH54181.1"/>
    </source>
</evidence>
<dbReference type="Pfam" id="PF00215">
    <property type="entry name" value="OMPdecase"/>
    <property type="match status" value="1"/>
</dbReference>
<name>A0A0C2GB82_9BILA</name>
<dbReference type="OrthoDB" id="5867215at2759"/>
<reference evidence="5 6" key="1">
    <citation type="submission" date="2013-12" db="EMBL/GenBank/DDBJ databases">
        <title>Draft genome of the parsitic nematode Ancylostoma duodenale.</title>
        <authorList>
            <person name="Mitreva M."/>
        </authorList>
    </citation>
    <scope>NUCLEOTIDE SEQUENCE [LARGE SCALE GENOMIC DNA]</scope>
    <source>
        <strain evidence="5 6">Zhejiang</strain>
    </source>
</reference>
<dbReference type="GO" id="GO:0006222">
    <property type="term" value="P:UMP biosynthetic process"/>
    <property type="evidence" value="ECO:0007669"/>
    <property type="project" value="TreeGrafter"/>
</dbReference>
<dbReference type="InterPro" id="IPR011060">
    <property type="entry name" value="RibuloseP-bd_barrel"/>
</dbReference>
<evidence type="ECO:0000259" key="4">
    <source>
        <dbReference type="Pfam" id="PF00215"/>
    </source>
</evidence>
<feature type="non-terminal residue" evidence="5">
    <location>
        <position position="1"/>
    </location>
</feature>
<feature type="domain" description="Orotidine 5'-phosphate decarboxylase" evidence="4">
    <location>
        <begin position="5"/>
        <end position="48"/>
    </location>
</feature>
<dbReference type="SUPFAM" id="SSF51366">
    <property type="entry name" value="Ribulose-phoshate binding barrel"/>
    <property type="match status" value="1"/>
</dbReference>
<dbReference type="EMBL" id="KN739567">
    <property type="protein sequence ID" value="KIH54181.1"/>
    <property type="molecule type" value="Genomic_DNA"/>
</dbReference>